<dbReference type="OrthoDB" id="626167at2759"/>
<reference evidence="1" key="1">
    <citation type="journal article" date="2020" name="Stud. Mycol.">
        <title>101 Dothideomycetes genomes: a test case for predicting lifestyles and emergence of pathogens.</title>
        <authorList>
            <person name="Haridas S."/>
            <person name="Albert R."/>
            <person name="Binder M."/>
            <person name="Bloem J."/>
            <person name="Labutti K."/>
            <person name="Salamov A."/>
            <person name="Andreopoulos B."/>
            <person name="Baker S."/>
            <person name="Barry K."/>
            <person name="Bills G."/>
            <person name="Bluhm B."/>
            <person name="Cannon C."/>
            <person name="Castanera R."/>
            <person name="Culley D."/>
            <person name="Daum C."/>
            <person name="Ezra D."/>
            <person name="Gonzalez J."/>
            <person name="Henrissat B."/>
            <person name="Kuo A."/>
            <person name="Liang C."/>
            <person name="Lipzen A."/>
            <person name="Lutzoni F."/>
            <person name="Magnuson J."/>
            <person name="Mondo S."/>
            <person name="Nolan M."/>
            <person name="Ohm R."/>
            <person name="Pangilinan J."/>
            <person name="Park H.-J."/>
            <person name="Ramirez L."/>
            <person name="Alfaro M."/>
            <person name="Sun H."/>
            <person name="Tritt A."/>
            <person name="Yoshinaga Y."/>
            <person name="Zwiers L.-H."/>
            <person name="Turgeon B."/>
            <person name="Goodwin S."/>
            <person name="Spatafora J."/>
            <person name="Crous P."/>
            <person name="Grigoriev I."/>
        </authorList>
    </citation>
    <scope>NUCLEOTIDE SEQUENCE</scope>
    <source>
        <strain evidence="1">CBS 122367</strain>
    </source>
</reference>
<protein>
    <recommendedName>
        <fullName evidence="3">Ankyrin</fullName>
    </recommendedName>
</protein>
<dbReference type="Proteomes" id="UP000799291">
    <property type="component" value="Unassembled WGS sequence"/>
</dbReference>
<proteinExistence type="predicted"/>
<sequence length="69" mass="7607">MHKDEMVAPLIYQVVDVGAHLHQCEGSIAGDDFLVGRAYGTPLHWAVMHRNLPVVQALTALDTQPDEEV</sequence>
<dbReference type="AlphaFoldDB" id="A0A6G1ILF5"/>
<feature type="non-terminal residue" evidence="1">
    <location>
        <position position="69"/>
    </location>
</feature>
<evidence type="ECO:0000313" key="2">
    <source>
        <dbReference type="Proteomes" id="UP000799291"/>
    </source>
</evidence>
<dbReference type="EMBL" id="MU005606">
    <property type="protein sequence ID" value="KAF2679067.1"/>
    <property type="molecule type" value="Genomic_DNA"/>
</dbReference>
<evidence type="ECO:0000313" key="1">
    <source>
        <dbReference type="EMBL" id="KAF2679067.1"/>
    </source>
</evidence>
<organism evidence="1 2">
    <name type="scientific">Lentithecium fluviatile CBS 122367</name>
    <dbReference type="NCBI Taxonomy" id="1168545"/>
    <lineage>
        <taxon>Eukaryota</taxon>
        <taxon>Fungi</taxon>
        <taxon>Dikarya</taxon>
        <taxon>Ascomycota</taxon>
        <taxon>Pezizomycotina</taxon>
        <taxon>Dothideomycetes</taxon>
        <taxon>Pleosporomycetidae</taxon>
        <taxon>Pleosporales</taxon>
        <taxon>Massarineae</taxon>
        <taxon>Lentitheciaceae</taxon>
        <taxon>Lentithecium</taxon>
    </lineage>
</organism>
<evidence type="ECO:0008006" key="3">
    <source>
        <dbReference type="Google" id="ProtNLM"/>
    </source>
</evidence>
<keyword evidence="2" id="KW-1185">Reference proteome</keyword>
<name>A0A6G1ILF5_9PLEO</name>
<accession>A0A6G1ILF5</accession>
<gene>
    <name evidence="1" type="ORF">K458DRAFT_422497</name>
</gene>